<dbReference type="Proteomes" id="UP000198406">
    <property type="component" value="Unassembled WGS sequence"/>
</dbReference>
<evidence type="ECO:0000256" key="3">
    <source>
        <dbReference type="PROSITE-ProRule" id="PRU00236"/>
    </source>
</evidence>
<name>A0A1Z5K280_FISSO</name>
<feature type="active site" description="Proton acceptor" evidence="3">
    <location>
        <position position="134"/>
    </location>
</feature>
<dbReference type="OrthoDB" id="424302at2759"/>
<dbReference type="InterPro" id="IPR029035">
    <property type="entry name" value="DHS-like_NAD/FAD-binding_dom"/>
</dbReference>
<organism evidence="5 6">
    <name type="scientific">Fistulifera solaris</name>
    <name type="common">Oleaginous diatom</name>
    <dbReference type="NCBI Taxonomy" id="1519565"/>
    <lineage>
        <taxon>Eukaryota</taxon>
        <taxon>Sar</taxon>
        <taxon>Stramenopiles</taxon>
        <taxon>Ochrophyta</taxon>
        <taxon>Bacillariophyta</taxon>
        <taxon>Bacillariophyceae</taxon>
        <taxon>Bacillariophycidae</taxon>
        <taxon>Naviculales</taxon>
        <taxon>Naviculaceae</taxon>
        <taxon>Fistulifera</taxon>
    </lineage>
</organism>
<protein>
    <submittedName>
        <fullName evidence="5">NAD-dependent deacetylase sirtuin 4</fullName>
    </submittedName>
</protein>
<dbReference type="InterPro" id="IPR026590">
    <property type="entry name" value="Ssirtuin_cat_dom"/>
</dbReference>
<dbReference type="SUPFAM" id="SSF52467">
    <property type="entry name" value="DHS-like NAD/FAD-binding domain"/>
    <property type="match status" value="1"/>
</dbReference>
<feature type="domain" description="Deacetylase sirtuin-type" evidence="4">
    <location>
        <begin position="1"/>
        <end position="297"/>
    </location>
</feature>
<feature type="binding site" evidence="3">
    <location>
        <position position="200"/>
    </location>
    <ligand>
        <name>Zn(2+)</name>
        <dbReference type="ChEBI" id="CHEBI:29105"/>
    </ligand>
</feature>
<dbReference type="InterPro" id="IPR003000">
    <property type="entry name" value="Sirtuin"/>
</dbReference>
<evidence type="ECO:0000256" key="2">
    <source>
        <dbReference type="ARBA" id="ARBA00023027"/>
    </source>
</evidence>
<evidence type="ECO:0000313" key="6">
    <source>
        <dbReference type="Proteomes" id="UP000198406"/>
    </source>
</evidence>
<keyword evidence="2" id="KW-0520">NAD</keyword>
<dbReference type="InterPro" id="IPR050134">
    <property type="entry name" value="NAD-dep_sirtuin_deacylases"/>
</dbReference>
<evidence type="ECO:0000259" key="4">
    <source>
        <dbReference type="PROSITE" id="PS50305"/>
    </source>
</evidence>
<dbReference type="Gene3D" id="3.40.50.1220">
    <property type="entry name" value="TPP-binding domain"/>
    <property type="match status" value="1"/>
</dbReference>
<dbReference type="GO" id="GO:0017136">
    <property type="term" value="F:histone deacetylase activity, NAD-dependent"/>
    <property type="evidence" value="ECO:0007669"/>
    <property type="project" value="TreeGrafter"/>
</dbReference>
<dbReference type="PROSITE" id="PS50305">
    <property type="entry name" value="SIRTUIN"/>
    <property type="match status" value="1"/>
</dbReference>
<proteinExistence type="predicted"/>
<dbReference type="Gene3D" id="3.30.1600.10">
    <property type="entry name" value="SIR2/SIRT2 'Small Domain"/>
    <property type="match status" value="1"/>
</dbReference>
<dbReference type="InParanoid" id="A0A1Z5K280"/>
<keyword evidence="3" id="KW-0479">Metal-binding</keyword>
<reference evidence="5 6" key="1">
    <citation type="journal article" date="2015" name="Plant Cell">
        <title>Oil accumulation by the oleaginous diatom Fistulifera solaris as revealed by the genome and transcriptome.</title>
        <authorList>
            <person name="Tanaka T."/>
            <person name="Maeda Y."/>
            <person name="Veluchamy A."/>
            <person name="Tanaka M."/>
            <person name="Abida H."/>
            <person name="Marechal E."/>
            <person name="Bowler C."/>
            <person name="Muto M."/>
            <person name="Sunaga Y."/>
            <person name="Tanaka M."/>
            <person name="Yoshino T."/>
            <person name="Taniguchi T."/>
            <person name="Fukuda Y."/>
            <person name="Nemoto M."/>
            <person name="Matsumoto M."/>
            <person name="Wong P.S."/>
            <person name="Aburatani S."/>
            <person name="Fujibuchi W."/>
        </authorList>
    </citation>
    <scope>NUCLEOTIDE SEQUENCE [LARGE SCALE GENOMIC DNA]</scope>
    <source>
        <strain evidence="5 6">JPCC DA0580</strain>
    </source>
</reference>
<feature type="binding site" evidence="3">
    <location>
        <position position="145"/>
    </location>
    <ligand>
        <name>Zn(2+)</name>
        <dbReference type="ChEBI" id="CHEBI:29105"/>
    </ligand>
</feature>
<sequence>MLSQQNIVVITGAGLSTESGIPDYRGHTGSYHEGHKPVLHDQFLASDTNRRRYWGRSMFGWDKFINRQPNQGHTALALLEQHGKVGVTIPDKLEYHETEENFYFGNSLQSLAIITQNVDRLHHKAGSRDVIELHGRSDRVVCMHCGAYHDRNEYQQKLYQQNREWYEQQELQQHSLRPDGDAELRTSDYHSVVVPPCPTCTTGFVKPDVVFFGDAVPKQRVELCRDAVAAADAVLVVGTSLAVYSAHRHVTAAHQAGKGVAVLNVGPTRADGLEGVMSIAAPAGPTLAAVAEQLVPPAMTLATTTR</sequence>
<dbReference type="PANTHER" id="PTHR11085">
    <property type="entry name" value="NAD-DEPENDENT PROTEIN DEACYLASE SIRTUIN-5, MITOCHONDRIAL-RELATED"/>
    <property type="match status" value="1"/>
</dbReference>
<comment type="caution">
    <text evidence="5">The sequence shown here is derived from an EMBL/GenBank/DDBJ whole genome shotgun (WGS) entry which is preliminary data.</text>
</comment>
<keyword evidence="6" id="KW-1185">Reference proteome</keyword>
<dbReference type="AlphaFoldDB" id="A0A1Z5K280"/>
<dbReference type="InterPro" id="IPR026591">
    <property type="entry name" value="Sirtuin_cat_small_dom_sf"/>
</dbReference>
<dbReference type="PANTHER" id="PTHR11085:SF10">
    <property type="entry name" value="NAD-DEPENDENT PROTEIN DEACYLASE SIRTUIN-5, MITOCHONDRIAL-RELATED"/>
    <property type="match status" value="1"/>
</dbReference>
<feature type="binding site" evidence="3">
    <location>
        <position position="197"/>
    </location>
    <ligand>
        <name>Zn(2+)</name>
        <dbReference type="ChEBI" id="CHEBI:29105"/>
    </ligand>
</feature>
<dbReference type="GO" id="GO:0046872">
    <property type="term" value="F:metal ion binding"/>
    <property type="evidence" value="ECO:0007669"/>
    <property type="project" value="UniProtKB-KW"/>
</dbReference>
<keyword evidence="1" id="KW-0808">Transferase</keyword>
<dbReference type="FunCoup" id="A0A1Z5K280">
    <property type="interactions" value="164"/>
</dbReference>
<keyword evidence="3" id="KW-0862">Zinc</keyword>
<feature type="binding site" evidence="3">
    <location>
        <position position="142"/>
    </location>
    <ligand>
        <name>Zn(2+)</name>
        <dbReference type="ChEBI" id="CHEBI:29105"/>
    </ligand>
</feature>
<accession>A0A1Z5K280</accession>
<dbReference type="Pfam" id="PF02146">
    <property type="entry name" value="SIR2"/>
    <property type="match status" value="2"/>
</dbReference>
<evidence type="ECO:0000256" key="1">
    <source>
        <dbReference type="ARBA" id="ARBA00022679"/>
    </source>
</evidence>
<gene>
    <name evidence="5" type="ORF">FisN_9Hh093</name>
</gene>
<dbReference type="EMBL" id="BDSP01000147">
    <property type="protein sequence ID" value="GAX20380.1"/>
    <property type="molecule type" value="Genomic_DNA"/>
</dbReference>
<dbReference type="GO" id="GO:0070403">
    <property type="term" value="F:NAD+ binding"/>
    <property type="evidence" value="ECO:0007669"/>
    <property type="project" value="InterPro"/>
</dbReference>
<evidence type="ECO:0000313" key="5">
    <source>
        <dbReference type="EMBL" id="GAX20380.1"/>
    </source>
</evidence>